<dbReference type="AlphaFoldDB" id="A0A2B7WE04"/>
<comment type="subcellular location">
    <subcellularLocation>
        <location evidence="1">Mitochondrion</location>
    </subcellularLocation>
</comment>
<sequence>MKGATIFQHFSATRLSSRRFYRDVHLSRFSSSHHCVSKHYSRDTFLTAHYPQSQSLRLMSVDSKVDDRPHADLFQYTSGCWLWDEEQQLRDRFTPFNVSELQRIAASSIGANKCVTMTKLAEGSFNKTFRLIMDNGSAAIARIPHPIAGPKYYTTASEVATMDFARTVLRIPIPQVHAWNARVDNPVGAEYIIMEEAPGTKLEDVWDELSLEDRVAIMEDLVSIENKLLSISFNSYGNLYYSNEAISGAVVAEVVNDNTTPEVKTEQYVVALAHHELEWIKQYAVPKSADDLLVTSADQNTRDTHISLLHKYLQVAPYLLPTEPDIITSTIWHTDLHSGNLFVDKGCITNIIDWQGIWAGPLVLQARYPRLIDHHGDIILKPPSEFQGP</sequence>
<evidence type="ECO:0000256" key="6">
    <source>
        <dbReference type="ARBA" id="ARBA00031849"/>
    </source>
</evidence>
<evidence type="ECO:0000256" key="4">
    <source>
        <dbReference type="ARBA" id="ARBA00022946"/>
    </source>
</evidence>
<dbReference type="InterPro" id="IPR002575">
    <property type="entry name" value="Aminoglycoside_PTrfase"/>
</dbReference>
<evidence type="ECO:0000256" key="5">
    <source>
        <dbReference type="ARBA" id="ARBA00023128"/>
    </source>
</evidence>
<feature type="domain" description="Aminoglycoside phosphotransferase" evidence="7">
    <location>
        <begin position="117"/>
        <end position="360"/>
    </location>
</feature>
<dbReference type="Proteomes" id="UP000224634">
    <property type="component" value="Unassembled WGS sequence"/>
</dbReference>
<accession>A0A2B7WE04</accession>
<reference evidence="8 9" key="1">
    <citation type="submission" date="2017-10" db="EMBL/GenBank/DDBJ databases">
        <title>Comparative genomics in systemic dimorphic fungi from Ajellomycetaceae.</title>
        <authorList>
            <person name="Munoz J.F."/>
            <person name="Mcewen J.G."/>
            <person name="Clay O.K."/>
            <person name="Cuomo C.A."/>
        </authorList>
    </citation>
    <scope>NUCLEOTIDE SEQUENCE [LARGE SCALE GENOMIC DNA]</scope>
    <source>
        <strain evidence="8 9">UAMH7299</strain>
    </source>
</reference>
<name>A0A2B7WE04_POLH7</name>
<evidence type="ECO:0000256" key="3">
    <source>
        <dbReference type="ARBA" id="ARBA00016197"/>
    </source>
</evidence>
<organism evidence="8 9">
    <name type="scientific">Polytolypa hystricis (strain UAMH7299)</name>
    <dbReference type="NCBI Taxonomy" id="1447883"/>
    <lineage>
        <taxon>Eukaryota</taxon>
        <taxon>Fungi</taxon>
        <taxon>Dikarya</taxon>
        <taxon>Ascomycota</taxon>
        <taxon>Pezizomycotina</taxon>
        <taxon>Eurotiomycetes</taxon>
        <taxon>Eurotiomycetidae</taxon>
        <taxon>Onygenales</taxon>
        <taxon>Onygenales incertae sedis</taxon>
        <taxon>Polytolypa</taxon>
    </lineage>
</organism>
<comment type="similarity">
    <text evidence="2">Belongs to the AIM9 family.</text>
</comment>
<evidence type="ECO:0000259" key="7">
    <source>
        <dbReference type="Pfam" id="PF01636"/>
    </source>
</evidence>
<evidence type="ECO:0000256" key="1">
    <source>
        <dbReference type="ARBA" id="ARBA00004173"/>
    </source>
</evidence>
<dbReference type="PANTHER" id="PTHR36091:SF1">
    <property type="entry name" value="ALTERED INHERITANCE OF MITOCHONDRIA PROTEIN 9, MITOCHONDRIAL"/>
    <property type="match status" value="1"/>
</dbReference>
<comment type="caution">
    <text evidence="8">The sequence shown here is derived from an EMBL/GenBank/DDBJ whole genome shotgun (WGS) entry which is preliminary data.</text>
</comment>
<keyword evidence="4" id="KW-0809">Transit peptide</keyword>
<dbReference type="OrthoDB" id="2968323at2759"/>
<evidence type="ECO:0000256" key="2">
    <source>
        <dbReference type="ARBA" id="ARBA00005543"/>
    </source>
</evidence>
<protein>
    <recommendedName>
        <fullName evidence="3">Altered inheritance of mitochondria protein 9, mitochondrial</fullName>
    </recommendedName>
    <alternativeName>
        <fullName evidence="6">Found in mitochondrial proteome protein 29</fullName>
    </alternativeName>
</protein>
<gene>
    <name evidence="8" type="ORF">AJ80_09656</name>
</gene>
<proteinExistence type="inferred from homology"/>
<evidence type="ECO:0000313" key="9">
    <source>
        <dbReference type="Proteomes" id="UP000224634"/>
    </source>
</evidence>
<dbReference type="PANTHER" id="PTHR36091">
    <property type="entry name" value="ALTERED INHERITANCE OF MITOCHONDRIA PROTEIN 9, MITOCHONDRIAL"/>
    <property type="match status" value="1"/>
</dbReference>
<evidence type="ECO:0000313" key="8">
    <source>
        <dbReference type="EMBL" id="PGG97673.1"/>
    </source>
</evidence>
<dbReference type="Pfam" id="PF01636">
    <property type="entry name" value="APH"/>
    <property type="match status" value="1"/>
</dbReference>
<dbReference type="EMBL" id="PDNA01000314">
    <property type="protein sequence ID" value="PGG97673.1"/>
    <property type="molecule type" value="Genomic_DNA"/>
</dbReference>
<dbReference type="InterPro" id="IPR051035">
    <property type="entry name" value="Mito_inheritance_9"/>
</dbReference>
<dbReference type="STRING" id="1447883.A0A2B7WE04"/>
<keyword evidence="5" id="KW-0496">Mitochondrion</keyword>
<dbReference type="InterPro" id="IPR011009">
    <property type="entry name" value="Kinase-like_dom_sf"/>
</dbReference>
<dbReference type="GO" id="GO:0005739">
    <property type="term" value="C:mitochondrion"/>
    <property type="evidence" value="ECO:0007669"/>
    <property type="project" value="UniProtKB-SubCell"/>
</dbReference>
<keyword evidence="9" id="KW-1185">Reference proteome</keyword>
<dbReference type="SUPFAM" id="SSF56112">
    <property type="entry name" value="Protein kinase-like (PK-like)"/>
    <property type="match status" value="1"/>
</dbReference>